<dbReference type="VEuPathDB" id="TrichDB:TVAG_339790"/>
<protein>
    <recommendedName>
        <fullName evidence="3">DUF3447 domain-containing protein</fullName>
    </recommendedName>
</protein>
<dbReference type="Gene3D" id="1.25.40.20">
    <property type="entry name" value="Ankyrin repeat-containing domain"/>
    <property type="match status" value="1"/>
</dbReference>
<dbReference type="SUPFAM" id="SSF48403">
    <property type="entry name" value="Ankyrin repeat"/>
    <property type="match status" value="1"/>
</dbReference>
<dbReference type="EMBL" id="DS113570">
    <property type="protein sequence ID" value="EAY01351.1"/>
    <property type="molecule type" value="Genomic_DNA"/>
</dbReference>
<dbReference type="RefSeq" id="XP_001330204.1">
    <property type="nucleotide sequence ID" value="XM_001330169.1"/>
</dbReference>
<proteinExistence type="predicted"/>
<reference evidence="1" key="1">
    <citation type="submission" date="2006-10" db="EMBL/GenBank/DDBJ databases">
        <authorList>
            <person name="Amadeo P."/>
            <person name="Zhao Q."/>
            <person name="Wortman J."/>
            <person name="Fraser-Liggett C."/>
            <person name="Carlton J."/>
        </authorList>
    </citation>
    <scope>NUCLEOTIDE SEQUENCE</scope>
    <source>
        <strain evidence="1">G3</strain>
    </source>
</reference>
<dbReference type="Proteomes" id="UP000001542">
    <property type="component" value="Unassembled WGS sequence"/>
</dbReference>
<gene>
    <name evidence="1" type="ORF">TVAG_339790</name>
</gene>
<dbReference type="VEuPathDB" id="TrichDB:TVAGG3_0495540"/>
<reference evidence="1" key="2">
    <citation type="journal article" date="2007" name="Science">
        <title>Draft genome sequence of the sexually transmitted pathogen Trichomonas vaginalis.</title>
        <authorList>
            <person name="Carlton J.M."/>
            <person name="Hirt R.P."/>
            <person name="Silva J.C."/>
            <person name="Delcher A.L."/>
            <person name="Schatz M."/>
            <person name="Zhao Q."/>
            <person name="Wortman J.R."/>
            <person name="Bidwell S.L."/>
            <person name="Alsmark U.C.M."/>
            <person name="Besteiro S."/>
            <person name="Sicheritz-Ponten T."/>
            <person name="Noel C.J."/>
            <person name="Dacks J.B."/>
            <person name="Foster P.G."/>
            <person name="Simillion C."/>
            <person name="Van de Peer Y."/>
            <person name="Miranda-Saavedra D."/>
            <person name="Barton G.J."/>
            <person name="Westrop G.D."/>
            <person name="Mueller S."/>
            <person name="Dessi D."/>
            <person name="Fiori P.L."/>
            <person name="Ren Q."/>
            <person name="Paulsen I."/>
            <person name="Zhang H."/>
            <person name="Bastida-Corcuera F.D."/>
            <person name="Simoes-Barbosa A."/>
            <person name="Brown M.T."/>
            <person name="Hayes R.D."/>
            <person name="Mukherjee M."/>
            <person name="Okumura C.Y."/>
            <person name="Schneider R."/>
            <person name="Smith A.J."/>
            <person name="Vanacova S."/>
            <person name="Villalvazo M."/>
            <person name="Haas B.J."/>
            <person name="Pertea M."/>
            <person name="Feldblyum T.V."/>
            <person name="Utterback T.R."/>
            <person name="Shu C.L."/>
            <person name="Osoegawa K."/>
            <person name="de Jong P.J."/>
            <person name="Hrdy I."/>
            <person name="Horvathova L."/>
            <person name="Zubacova Z."/>
            <person name="Dolezal P."/>
            <person name="Malik S.B."/>
            <person name="Logsdon J.M. Jr."/>
            <person name="Henze K."/>
            <person name="Gupta A."/>
            <person name="Wang C.C."/>
            <person name="Dunne R.L."/>
            <person name="Upcroft J.A."/>
            <person name="Upcroft P."/>
            <person name="White O."/>
            <person name="Salzberg S.L."/>
            <person name="Tang P."/>
            <person name="Chiu C.-H."/>
            <person name="Lee Y.-S."/>
            <person name="Embley T.M."/>
            <person name="Coombs G.H."/>
            <person name="Mottram J.C."/>
            <person name="Tachezy J."/>
            <person name="Fraser-Liggett C.M."/>
            <person name="Johnson P.J."/>
        </authorList>
    </citation>
    <scope>NUCLEOTIDE SEQUENCE [LARGE SCALE GENOMIC DNA]</scope>
    <source>
        <strain evidence="1">G3</strain>
    </source>
</reference>
<dbReference type="KEGG" id="tva:4759177"/>
<dbReference type="PANTHER" id="PTHR24159:SF5">
    <property type="entry name" value="ANK_REP_REGION DOMAIN-CONTAINING PROTEIN"/>
    <property type="match status" value="1"/>
</dbReference>
<keyword evidence="2" id="KW-1185">Reference proteome</keyword>
<dbReference type="AlphaFoldDB" id="A2F160"/>
<dbReference type="InParanoid" id="A2F160"/>
<evidence type="ECO:0008006" key="3">
    <source>
        <dbReference type="Google" id="ProtNLM"/>
    </source>
</evidence>
<accession>A2F160</accession>
<dbReference type="InterPro" id="IPR036770">
    <property type="entry name" value="Ankyrin_rpt-contain_sf"/>
</dbReference>
<organism evidence="1 2">
    <name type="scientific">Trichomonas vaginalis (strain ATCC PRA-98 / G3)</name>
    <dbReference type="NCBI Taxonomy" id="412133"/>
    <lineage>
        <taxon>Eukaryota</taxon>
        <taxon>Metamonada</taxon>
        <taxon>Parabasalia</taxon>
        <taxon>Trichomonadida</taxon>
        <taxon>Trichomonadidae</taxon>
        <taxon>Trichomonas</taxon>
    </lineage>
</organism>
<sequence>MTEEFRLLQNQLEKEVSIQYYLATLSQETYSRTKNVILDSNDLTEFSSNEIIRFSSMRPKQEELYAQLYTDILRDKSMNAIFIKSIKTNYTSFSRRIVDLSGILLSAMDFKGDKQNQLAFADLIPNYYADSDDSVQKVTKQWVYEAYILNSVGHILRYDNIDQLREIHGSTFDVNQRIPNGEFECYKYPTMPLISVAARYGSIKCFKFLLMNKALMDEETASMAVSSGNWEIVKICEQSKLSFEDASSATTFHRYELIKWLYKKTHNHVISLTNIESLMTLDRIKDKESMLFTLVRNGLFKPAKFYIFNGVKVNILNDGKTLLQTAREKKNKKFKLFLLQHGALDDGQEDSDDEDETNENDNSTFYFDPKLLNAYDISEVVDNPIYQKAAKVQKLTEDLIKTDNITDLPSERLKWLKTFYGSEAAFVPHFNPNDVPTKETFNLKVEQEFQRQVAKGLVNPEYSAAFSTMPTKKEPEKAVQTITSNRKKVQYTWFPTAEINTAKMTIDSLPHVNAVQRQELHRKFALQVINIISQFDAIGELSDDKITVEQASLLKQTLTDALSEVKKALFKPFGKKLNENREPLYAPRGLISDDRSIKPLRDKTLGTISDEILKSNGKRETSGPDLGSFAANLEEVEQLPLEYRPIPNSQLKKFDYESFDKAVEAAKQDVFKRGYIKTERPKETPTTKRKITVLSTPRKPEKPKATENLEFKPKKKSKKEIKVPAKEERKPVTLDKFMTPEVKFFIAGKKNLKTEERQTPDVSYLDKMFTTRPPDEVFHVTAPQETIPLPKFEKRKPEVQKGNYYLRPNEKEISELLDTSNLFVNEEKPEEHDQLTELWEVLSLHPDSRLLMASRLCSIIVNDSTNDYHFKTIKQTTKLLVKYKKLYKKIKTTLGYDPKAITPEGTETLNKSVKELLVLIGSLIHADRELTQMLGSPLITSKGFRIPEYLHHNNLKLLKLAQQANIDIGTLGVSE</sequence>
<dbReference type="PANTHER" id="PTHR24159">
    <property type="match status" value="1"/>
</dbReference>
<dbReference type="OrthoDB" id="10650332at2759"/>
<evidence type="ECO:0000313" key="2">
    <source>
        <dbReference type="Proteomes" id="UP000001542"/>
    </source>
</evidence>
<dbReference type="SMR" id="A2F160"/>
<name>A2F160_TRIV3</name>
<evidence type="ECO:0000313" key="1">
    <source>
        <dbReference type="EMBL" id="EAY01351.1"/>
    </source>
</evidence>